<dbReference type="Gene3D" id="3.30.1370.10">
    <property type="entry name" value="K Homology domain, type 1"/>
    <property type="match status" value="1"/>
</dbReference>
<keyword evidence="4" id="KW-1185">Reference proteome</keyword>
<gene>
    <name evidence="3" type="ORF">RHGRI_025061</name>
</gene>
<accession>A0AAV6JE17</accession>
<dbReference type="SUPFAM" id="SSF53098">
    <property type="entry name" value="Ribonuclease H-like"/>
    <property type="match status" value="1"/>
</dbReference>
<evidence type="ECO:0000256" key="1">
    <source>
        <dbReference type="PROSITE-ProRule" id="PRU00117"/>
    </source>
</evidence>
<evidence type="ECO:0000313" key="3">
    <source>
        <dbReference type="EMBL" id="KAG5537824.1"/>
    </source>
</evidence>
<dbReference type="Gene3D" id="3.30.420.10">
    <property type="entry name" value="Ribonuclease H-like superfamily/Ribonuclease H"/>
    <property type="match status" value="1"/>
</dbReference>
<dbReference type="InterPro" id="IPR036612">
    <property type="entry name" value="KH_dom_type_1_sf"/>
</dbReference>
<protein>
    <recommendedName>
        <fullName evidence="2">K Homology domain-containing protein</fullName>
    </recommendedName>
</protein>
<dbReference type="GO" id="GO:0006139">
    <property type="term" value="P:nucleobase-containing compound metabolic process"/>
    <property type="evidence" value="ECO:0007669"/>
    <property type="project" value="InterPro"/>
</dbReference>
<evidence type="ECO:0000313" key="4">
    <source>
        <dbReference type="Proteomes" id="UP000823749"/>
    </source>
</evidence>
<dbReference type="InterPro" id="IPR012337">
    <property type="entry name" value="RNaseH-like_sf"/>
</dbReference>
<dbReference type="EMBL" id="JACTNZ010000008">
    <property type="protein sequence ID" value="KAG5537824.1"/>
    <property type="molecule type" value="Genomic_DNA"/>
</dbReference>
<dbReference type="PANTHER" id="PTHR46814">
    <property type="entry name" value="EGALITARIAN, ISOFORM B"/>
    <property type="match status" value="1"/>
</dbReference>
<dbReference type="PROSITE" id="PS50084">
    <property type="entry name" value="KH_TYPE_1"/>
    <property type="match status" value="1"/>
</dbReference>
<sequence>MVKQVDQYTGPSLTRKNFPVYIAKTQALCIARASERERKRGVGFDRMASVNTPHQTYIPLPSESGGKHRDDEAVLSLVPIHIVTHASQLPTEFLYPSPERQLVLGFDCEGEDLCRYGCLCIMQLAFPDAIYLVDAIQGGETLMKACKPALESSYITKVIHDCKRDSEVLKSISAYDHVMNFIFNTLLTGWTSCHCVGLLGIIQVAYYLIEEQQGRKRSPDDYISFVSLVADPRYCGLIVVEGRVVFLVAWWFSLFGISYVEKKEVRTLLRECLVLACTSFQDPKFWTYRPFSELMVRAAADDVRFLPYIYHRMMEKLNERSLWQLAVRGALYCQCFCITENEYADWPSIPRIPDNLAVEGNVPEQEILSVLDVPPGKMGCIIGKKGASILSIKESCGAEILIGGAKGPPDKVFIVGPVRQVRKAEAILRGRMLGY</sequence>
<dbReference type="CDD" id="cd00105">
    <property type="entry name" value="KH-I"/>
    <property type="match status" value="1"/>
</dbReference>
<organism evidence="3 4">
    <name type="scientific">Rhododendron griersonianum</name>
    <dbReference type="NCBI Taxonomy" id="479676"/>
    <lineage>
        <taxon>Eukaryota</taxon>
        <taxon>Viridiplantae</taxon>
        <taxon>Streptophyta</taxon>
        <taxon>Embryophyta</taxon>
        <taxon>Tracheophyta</taxon>
        <taxon>Spermatophyta</taxon>
        <taxon>Magnoliopsida</taxon>
        <taxon>eudicotyledons</taxon>
        <taxon>Gunneridae</taxon>
        <taxon>Pentapetalae</taxon>
        <taxon>asterids</taxon>
        <taxon>Ericales</taxon>
        <taxon>Ericaceae</taxon>
        <taxon>Ericoideae</taxon>
        <taxon>Rhodoreae</taxon>
        <taxon>Rhododendron</taxon>
    </lineage>
</organism>
<comment type="caution">
    <text evidence="3">The sequence shown here is derived from an EMBL/GenBank/DDBJ whole genome shotgun (WGS) entry which is preliminary data.</text>
</comment>
<dbReference type="InterPro" id="IPR036397">
    <property type="entry name" value="RNaseH_sf"/>
</dbReference>
<dbReference type="SMART" id="SM00322">
    <property type="entry name" value="KH"/>
    <property type="match status" value="1"/>
</dbReference>
<keyword evidence="1" id="KW-0694">RNA-binding</keyword>
<feature type="domain" description="K Homology" evidence="2">
    <location>
        <begin position="365"/>
        <end position="433"/>
    </location>
</feature>
<dbReference type="InterPro" id="IPR004087">
    <property type="entry name" value="KH_dom"/>
</dbReference>
<evidence type="ECO:0000259" key="2">
    <source>
        <dbReference type="SMART" id="SM00322"/>
    </source>
</evidence>
<dbReference type="SUPFAM" id="SSF54791">
    <property type="entry name" value="Eukaryotic type KH-domain (KH-domain type I)"/>
    <property type="match status" value="1"/>
</dbReference>
<dbReference type="GO" id="GO:0003723">
    <property type="term" value="F:RNA binding"/>
    <property type="evidence" value="ECO:0007669"/>
    <property type="project" value="UniProtKB-UniRule"/>
</dbReference>
<dbReference type="InterPro" id="IPR004088">
    <property type="entry name" value="KH_dom_type_1"/>
</dbReference>
<dbReference type="AlphaFoldDB" id="A0AAV6JE17"/>
<dbReference type="Proteomes" id="UP000823749">
    <property type="component" value="Chromosome 8"/>
</dbReference>
<dbReference type="InterPro" id="IPR002562">
    <property type="entry name" value="3'-5'_exonuclease_dom"/>
</dbReference>
<reference evidence="3" key="1">
    <citation type="submission" date="2020-08" db="EMBL/GenBank/DDBJ databases">
        <title>Plant Genome Project.</title>
        <authorList>
            <person name="Zhang R.-G."/>
        </authorList>
    </citation>
    <scope>NUCLEOTIDE SEQUENCE</scope>
    <source>
        <strain evidence="3">WSP0</strain>
        <tissue evidence="3">Leaf</tissue>
    </source>
</reference>
<dbReference type="Pfam" id="PF01612">
    <property type="entry name" value="DNA_pol_A_exo1"/>
    <property type="match status" value="1"/>
</dbReference>
<proteinExistence type="predicted"/>
<dbReference type="GO" id="GO:0008408">
    <property type="term" value="F:3'-5' exonuclease activity"/>
    <property type="evidence" value="ECO:0007669"/>
    <property type="project" value="InterPro"/>
</dbReference>
<dbReference type="Pfam" id="PF00013">
    <property type="entry name" value="KH_1"/>
    <property type="match status" value="1"/>
</dbReference>
<name>A0AAV6JE17_9ERIC</name>
<dbReference type="PANTHER" id="PTHR46814:SF1">
    <property type="entry name" value="EGALITARIAN, ISOFORM B"/>
    <property type="match status" value="1"/>
</dbReference>